<dbReference type="PANTHER" id="PTHR47154:SF2">
    <property type="entry name" value="G-PROTEIN COUPLED RECEPTOR MTH-RELATED"/>
    <property type="match status" value="1"/>
</dbReference>
<dbReference type="GeneID" id="108043108"/>
<dbReference type="Proteomes" id="UP001652680">
    <property type="component" value="Unassembled WGS sequence"/>
</dbReference>
<evidence type="ECO:0000256" key="1">
    <source>
        <dbReference type="SAM" id="Phobius"/>
    </source>
</evidence>
<keyword evidence="1" id="KW-0472">Membrane</keyword>
<keyword evidence="1" id="KW-0812">Transmembrane</keyword>
<keyword evidence="1" id="KW-1133">Transmembrane helix</keyword>
<sequence>MEIQSLWGRYSNRASFSAQQVSSPEMWLPLKLFSTLIVLLIVNESRGETLNRTDSDSTKKLGPAVSQIAVVSLLCYILTIAVYLYVKELRNRIGKCFICCLFCLFMKCLIWMLDVWGLLEDFRGPAGYVTHFFWAASFLWFSFLNCYFKDSFKELKGKIPRIPFLVYNAFVWSAAAILTGVVLLINHFREHETRFQTQYFVTIKPLDFPTVIYFYGPMLILSILNVSLSISKLMMIRREVEKLNPFQRSLSFATCIRLSTIWGLTWSLDLFLCIMQAYDFWPDVLWVSDYFHAAFGISIFVIFIVRNRTLQWLREDRNTQQKPQIPDVRRVETSI</sequence>
<dbReference type="InterPro" id="IPR051384">
    <property type="entry name" value="Mth_GPCR"/>
</dbReference>
<accession>A0A6P4EVN7</accession>
<keyword evidence="3" id="KW-1185">Reference proteome</keyword>
<dbReference type="Gene3D" id="1.20.1070.10">
    <property type="entry name" value="Rhodopsin 7-helix transmembrane proteins"/>
    <property type="match status" value="1"/>
</dbReference>
<feature type="transmembrane region" description="Helical" evidence="1">
    <location>
        <begin position="255"/>
        <end position="278"/>
    </location>
</feature>
<dbReference type="OrthoDB" id="7867064at2759"/>
<evidence type="ECO:0000313" key="4">
    <source>
        <dbReference type="RefSeq" id="XP_016977146.1"/>
    </source>
</evidence>
<dbReference type="RefSeq" id="XP_016977146.1">
    <property type="nucleotide sequence ID" value="XM_017121657.1"/>
</dbReference>
<feature type="transmembrane region" description="Helical" evidence="1">
    <location>
        <begin position="212"/>
        <end position="234"/>
    </location>
</feature>
<evidence type="ECO:0000313" key="2">
    <source>
        <dbReference type="EnsemblMetazoa" id="XP_016977146.1"/>
    </source>
</evidence>
<feature type="transmembrane region" description="Helical" evidence="1">
    <location>
        <begin position="93"/>
        <end position="113"/>
    </location>
</feature>
<dbReference type="GO" id="GO:0008528">
    <property type="term" value="F:G protein-coupled peptide receptor activity"/>
    <property type="evidence" value="ECO:0007669"/>
    <property type="project" value="TreeGrafter"/>
</dbReference>
<feature type="transmembrane region" description="Helical" evidence="1">
    <location>
        <begin position="64"/>
        <end position="86"/>
    </location>
</feature>
<reference evidence="3" key="1">
    <citation type="journal article" date="2021" name="Elife">
        <title>Highly contiguous assemblies of 101 drosophilid genomes.</title>
        <authorList>
            <person name="Kim B.Y."/>
            <person name="Wang J.R."/>
            <person name="Miller D.E."/>
            <person name="Barmina O."/>
            <person name="Delaney E."/>
            <person name="Thompson A."/>
            <person name="Comeault A.A."/>
            <person name="Peede D."/>
            <person name="D'Agostino E.R."/>
            <person name="Pelaez J."/>
            <person name="Aguilar J.M."/>
            <person name="Haji D."/>
            <person name="Matsunaga T."/>
            <person name="Armstrong E.E."/>
            <person name="Zych M."/>
            <person name="Ogawa Y."/>
            <person name="Stamenkovic-Radak M."/>
            <person name="Jelic M."/>
            <person name="Veselinovic M.S."/>
            <person name="Tanaskovic M."/>
            <person name="Eric P."/>
            <person name="Gao J.J."/>
            <person name="Katoh T.K."/>
            <person name="Toda M.J."/>
            <person name="Watabe H."/>
            <person name="Watada M."/>
            <person name="Davis J.S."/>
            <person name="Moyle L.C."/>
            <person name="Manoli G."/>
            <person name="Bertolini E."/>
            <person name="Kostal V."/>
            <person name="Hawley R.S."/>
            <person name="Takahashi A."/>
            <person name="Jones C.D."/>
            <person name="Price D.K."/>
            <person name="Whiteman N."/>
            <person name="Kopp A."/>
            <person name="Matute D.R."/>
            <person name="Petrov D.A."/>
        </authorList>
    </citation>
    <scope>NUCLEOTIDE SEQUENCE [LARGE SCALE GENOMIC DNA]</scope>
</reference>
<name>A0A6P4EVN7_DRORH</name>
<feature type="transmembrane region" description="Helical" evidence="1">
    <location>
        <begin position="284"/>
        <end position="305"/>
    </location>
</feature>
<dbReference type="PANTHER" id="PTHR47154">
    <property type="entry name" value="G-PROTEIN COUPLED RECEPTOR MTH-RELATED"/>
    <property type="match status" value="1"/>
</dbReference>
<reference evidence="2" key="3">
    <citation type="submission" date="2025-05" db="UniProtKB">
        <authorList>
            <consortium name="EnsemblMetazoa"/>
        </authorList>
    </citation>
    <scope>IDENTIFICATION</scope>
</reference>
<feature type="transmembrane region" description="Helical" evidence="1">
    <location>
        <begin position="165"/>
        <end position="185"/>
    </location>
</feature>
<proteinExistence type="predicted"/>
<organism evidence="4">
    <name type="scientific">Drosophila rhopaloa</name>
    <name type="common">Fruit fly</name>
    <dbReference type="NCBI Taxonomy" id="1041015"/>
    <lineage>
        <taxon>Eukaryota</taxon>
        <taxon>Metazoa</taxon>
        <taxon>Ecdysozoa</taxon>
        <taxon>Arthropoda</taxon>
        <taxon>Hexapoda</taxon>
        <taxon>Insecta</taxon>
        <taxon>Pterygota</taxon>
        <taxon>Neoptera</taxon>
        <taxon>Endopterygota</taxon>
        <taxon>Diptera</taxon>
        <taxon>Brachycera</taxon>
        <taxon>Muscomorpha</taxon>
        <taxon>Ephydroidea</taxon>
        <taxon>Drosophilidae</taxon>
        <taxon>Drosophila</taxon>
        <taxon>Sophophora</taxon>
    </lineage>
</organism>
<dbReference type="EnsemblMetazoa" id="XM_017121657.1">
    <property type="protein sequence ID" value="XP_016977146.1"/>
    <property type="gene ID" value="LOC108043108"/>
</dbReference>
<dbReference type="AlphaFoldDB" id="A0A6P4EVN7"/>
<feature type="transmembrane region" description="Helical" evidence="1">
    <location>
        <begin position="125"/>
        <end position="144"/>
    </location>
</feature>
<protein>
    <submittedName>
        <fullName evidence="4">Probable G-protein coupled receptor Mth-like 7 isoform X1</fullName>
    </submittedName>
</protein>
<gene>
    <name evidence="4" type="primary">LOC108043108</name>
    <name evidence="2" type="synonym">108043108</name>
</gene>
<reference evidence="4" key="2">
    <citation type="submission" date="2025-04" db="UniProtKB">
        <authorList>
            <consortium name="RefSeq"/>
        </authorList>
    </citation>
    <scope>IDENTIFICATION</scope>
</reference>
<dbReference type="GO" id="GO:0005886">
    <property type="term" value="C:plasma membrane"/>
    <property type="evidence" value="ECO:0007669"/>
    <property type="project" value="TreeGrafter"/>
</dbReference>
<evidence type="ECO:0000313" key="3">
    <source>
        <dbReference type="Proteomes" id="UP001652680"/>
    </source>
</evidence>